<evidence type="ECO:0000256" key="1">
    <source>
        <dbReference type="SAM" id="Phobius"/>
    </source>
</evidence>
<dbReference type="RefSeq" id="WP_075752533.1">
    <property type="nucleotide sequence ID" value="NZ_LT608335.1"/>
</dbReference>
<dbReference type="AlphaFoldDB" id="A0A212LWY2"/>
<evidence type="ECO:0000313" key="2">
    <source>
        <dbReference type="EMBL" id="SCM81967.1"/>
    </source>
</evidence>
<protein>
    <submittedName>
        <fullName evidence="2">Uncharacterized protein</fullName>
    </submittedName>
</protein>
<dbReference type="EMBL" id="FMJE01000004">
    <property type="protein sequence ID" value="SCM81967.1"/>
    <property type="molecule type" value="Genomic_DNA"/>
</dbReference>
<organism evidence="2">
    <name type="scientific">uncultured Sporomusa sp</name>
    <dbReference type="NCBI Taxonomy" id="307249"/>
    <lineage>
        <taxon>Bacteria</taxon>
        <taxon>Bacillati</taxon>
        <taxon>Bacillota</taxon>
        <taxon>Negativicutes</taxon>
        <taxon>Selenomonadales</taxon>
        <taxon>Sporomusaceae</taxon>
        <taxon>Sporomusa</taxon>
        <taxon>environmental samples</taxon>
    </lineage>
</organism>
<reference evidence="2" key="1">
    <citation type="submission" date="2016-08" db="EMBL/GenBank/DDBJ databases">
        <authorList>
            <person name="Seilhamer J.J."/>
        </authorList>
    </citation>
    <scope>NUCLEOTIDE SEQUENCE</scope>
    <source>
        <strain evidence="2">86</strain>
    </source>
</reference>
<accession>A0A212LWY2</accession>
<keyword evidence="1" id="KW-1133">Transmembrane helix</keyword>
<proteinExistence type="predicted"/>
<keyword evidence="1" id="KW-0472">Membrane</keyword>
<keyword evidence="1" id="KW-0812">Transmembrane</keyword>
<feature type="transmembrane region" description="Helical" evidence="1">
    <location>
        <begin position="31"/>
        <end position="57"/>
    </location>
</feature>
<gene>
    <name evidence="2" type="ORF">KL86SPO_40452</name>
</gene>
<name>A0A212LWY2_9FIRM</name>
<sequence length="61" mass="6365">MTAYAAALLLGVGVAASLFFLRDGSRWLAPWLNRLLGGCGLLLALLMSLYLAATLLLTGGI</sequence>